<dbReference type="OrthoDB" id="6533650at2759"/>
<evidence type="ECO:0000313" key="1">
    <source>
        <dbReference type="EMBL" id="KAH9366780.1"/>
    </source>
</evidence>
<name>A0A9J6FXM0_HAELO</name>
<reference evidence="1 2" key="1">
    <citation type="journal article" date="2020" name="Cell">
        <title>Large-Scale Comparative Analyses of Tick Genomes Elucidate Their Genetic Diversity and Vector Capacities.</title>
        <authorList>
            <consortium name="Tick Genome and Microbiome Consortium (TIGMIC)"/>
            <person name="Jia N."/>
            <person name="Wang J."/>
            <person name="Shi W."/>
            <person name="Du L."/>
            <person name="Sun Y."/>
            <person name="Zhan W."/>
            <person name="Jiang J.F."/>
            <person name="Wang Q."/>
            <person name="Zhang B."/>
            <person name="Ji P."/>
            <person name="Bell-Sakyi L."/>
            <person name="Cui X.M."/>
            <person name="Yuan T.T."/>
            <person name="Jiang B.G."/>
            <person name="Yang W.F."/>
            <person name="Lam T.T."/>
            <person name="Chang Q.C."/>
            <person name="Ding S.J."/>
            <person name="Wang X.J."/>
            <person name="Zhu J.G."/>
            <person name="Ruan X.D."/>
            <person name="Zhao L."/>
            <person name="Wei J.T."/>
            <person name="Ye R.Z."/>
            <person name="Que T.C."/>
            <person name="Du C.H."/>
            <person name="Zhou Y.H."/>
            <person name="Cheng J.X."/>
            <person name="Dai P.F."/>
            <person name="Guo W.B."/>
            <person name="Han X.H."/>
            <person name="Huang E.J."/>
            <person name="Li L.F."/>
            <person name="Wei W."/>
            <person name="Gao Y.C."/>
            <person name="Liu J.Z."/>
            <person name="Shao H.Z."/>
            <person name="Wang X."/>
            <person name="Wang C.C."/>
            <person name="Yang T.C."/>
            <person name="Huo Q.B."/>
            <person name="Li W."/>
            <person name="Chen H.Y."/>
            <person name="Chen S.E."/>
            <person name="Zhou L.G."/>
            <person name="Ni X.B."/>
            <person name="Tian J.H."/>
            <person name="Sheng Y."/>
            <person name="Liu T."/>
            <person name="Pan Y.S."/>
            <person name="Xia L.Y."/>
            <person name="Li J."/>
            <person name="Zhao F."/>
            <person name="Cao W.C."/>
        </authorList>
    </citation>
    <scope>NUCLEOTIDE SEQUENCE [LARGE SCALE GENOMIC DNA]</scope>
    <source>
        <strain evidence="1">HaeL-2018</strain>
    </source>
</reference>
<accession>A0A9J6FXM0</accession>
<comment type="caution">
    <text evidence="1">The sequence shown here is derived from an EMBL/GenBank/DDBJ whole genome shotgun (WGS) entry which is preliminary data.</text>
</comment>
<keyword evidence="2" id="KW-1185">Reference proteome</keyword>
<gene>
    <name evidence="1" type="ORF">HPB48_014476</name>
</gene>
<dbReference type="AlphaFoldDB" id="A0A9J6FXM0"/>
<organism evidence="1 2">
    <name type="scientific">Haemaphysalis longicornis</name>
    <name type="common">Bush tick</name>
    <dbReference type="NCBI Taxonomy" id="44386"/>
    <lineage>
        <taxon>Eukaryota</taxon>
        <taxon>Metazoa</taxon>
        <taxon>Ecdysozoa</taxon>
        <taxon>Arthropoda</taxon>
        <taxon>Chelicerata</taxon>
        <taxon>Arachnida</taxon>
        <taxon>Acari</taxon>
        <taxon>Parasitiformes</taxon>
        <taxon>Ixodida</taxon>
        <taxon>Ixodoidea</taxon>
        <taxon>Ixodidae</taxon>
        <taxon>Haemaphysalinae</taxon>
        <taxon>Haemaphysalis</taxon>
    </lineage>
</organism>
<sequence>MPQIAGLTPSSYREVVNESLSDTFRQHLVVSPLPRNMQPEHNRERRLAIVKTLIDLHRTTEQCIVDAADVQHNIYVAATMPATTECFNQQPASEYLTIPQAGEDAIDVAITDPQCTAVLSDSKTASLHYARNTMCAEALRILRGVPASDRGIYIKLFPAHMDMMSRGRATLF</sequence>
<dbReference type="EMBL" id="JABSTR010000004">
    <property type="protein sequence ID" value="KAH9366780.1"/>
    <property type="molecule type" value="Genomic_DNA"/>
</dbReference>
<protein>
    <submittedName>
        <fullName evidence="1">Uncharacterized protein</fullName>
    </submittedName>
</protein>
<dbReference type="Proteomes" id="UP000821853">
    <property type="component" value="Chromosome 2"/>
</dbReference>
<proteinExistence type="predicted"/>
<dbReference type="VEuPathDB" id="VectorBase:HLOH_057171"/>
<evidence type="ECO:0000313" key="2">
    <source>
        <dbReference type="Proteomes" id="UP000821853"/>
    </source>
</evidence>